<dbReference type="Pfam" id="PF21834">
    <property type="entry name" value="DUF6894"/>
    <property type="match status" value="1"/>
</dbReference>
<evidence type="ECO:0000313" key="2">
    <source>
        <dbReference type="EMBL" id="GLS19867.1"/>
    </source>
</evidence>
<evidence type="ECO:0000313" key="3">
    <source>
        <dbReference type="Proteomes" id="UP001156882"/>
    </source>
</evidence>
<name>A0ABQ6CJR5_9HYPH</name>
<gene>
    <name evidence="2" type="ORF">GCM10007874_28840</name>
</gene>
<protein>
    <recommendedName>
        <fullName evidence="1">DUF6894 domain-containing protein</fullName>
    </recommendedName>
</protein>
<sequence length="89" mass="9961">MARFFFHVQESGRRIEDLEGTEVQDLAAAKRLGLAALCELITEQVKDRKLECGGRIEIEDEDGKVLLDLCAQCAITIMPPSDAQERRCP</sequence>
<dbReference type="InterPro" id="IPR054189">
    <property type="entry name" value="DUF6894"/>
</dbReference>
<accession>A0ABQ6CJR5</accession>
<dbReference type="EMBL" id="BSPC01000025">
    <property type="protein sequence ID" value="GLS19867.1"/>
    <property type="molecule type" value="Genomic_DNA"/>
</dbReference>
<keyword evidence="3" id="KW-1185">Reference proteome</keyword>
<comment type="caution">
    <text evidence="2">The sequence shown here is derived from an EMBL/GenBank/DDBJ whole genome shotgun (WGS) entry which is preliminary data.</text>
</comment>
<proteinExistence type="predicted"/>
<reference evidence="3" key="1">
    <citation type="journal article" date="2019" name="Int. J. Syst. Evol. Microbiol.">
        <title>The Global Catalogue of Microorganisms (GCM) 10K type strain sequencing project: providing services to taxonomists for standard genome sequencing and annotation.</title>
        <authorList>
            <consortium name="The Broad Institute Genomics Platform"/>
            <consortium name="The Broad Institute Genome Sequencing Center for Infectious Disease"/>
            <person name="Wu L."/>
            <person name="Ma J."/>
        </authorList>
    </citation>
    <scope>NUCLEOTIDE SEQUENCE [LARGE SCALE GENOMIC DNA]</scope>
    <source>
        <strain evidence="3">NBRC 101365</strain>
    </source>
</reference>
<dbReference type="Proteomes" id="UP001156882">
    <property type="component" value="Unassembled WGS sequence"/>
</dbReference>
<evidence type="ECO:0000259" key="1">
    <source>
        <dbReference type="Pfam" id="PF21834"/>
    </source>
</evidence>
<feature type="domain" description="DUF6894" evidence="1">
    <location>
        <begin position="3"/>
        <end position="67"/>
    </location>
</feature>
<organism evidence="2 3">
    <name type="scientific">Labrys miyagiensis</name>
    <dbReference type="NCBI Taxonomy" id="346912"/>
    <lineage>
        <taxon>Bacteria</taxon>
        <taxon>Pseudomonadati</taxon>
        <taxon>Pseudomonadota</taxon>
        <taxon>Alphaproteobacteria</taxon>
        <taxon>Hyphomicrobiales</taxon>
        <taxon>Xanthobacteraceae</taxon>
        <taxon>Labrys</taxon>
    </lineage>
</organism>